<keyword evidence="6" id="KW-1133">Transmembrane helix</keyword>
<keyword evidence="4" id="KW-0732">Signal</keyword>
<evidence type="ECO:0000256" key="1">
    <source>
        <dbReference type="ARBA" id="ARBA00004196"/>
    </source>
</evidence>
<dbReference type="GO" id="GO:1901678">
    <property type="term" value="P:iron coordination entity transport"/>
    <property type="evidence" value="ECO:0007669"/>
    <property type="project" value="UniProtKB-ARBA"/>
</dbReference>
<evidence type="ECO:0000256" key="3">
    <source>
        <dbReference type="ARBA" id="ARBA00022448"/>
    </source>
</evidence>
<dbReference type="SUPFAM" id="SSF53807">
    <property type="entry name" value="Helical backbone' metal receptor"/>
    <property type="match status" value="1"/>
</dbReference>
<feature type="region of interest" description="Disordered" evidence="5">
    <location>
        <begin position="65"/>
        <end position="100"/>
    </location>
</feature>
<feature type="region of interest" description="Disordered" evidence="5">
    <location>
        <begin position="1"/>
        <end position="28"/>
    </location>
</feature>
<dbReference type="Pfam" id="PF01497">
    <property type="entry name" value="Peripla_BP_2"/>
    <property type="match status" value="1"/>
</dbReference>
<proteinExistence type="inferred from homology"/>
<keyword evidence="9" id="KW-1185">Reference proteome</keyword>
<gene>
    <name evidence="8" type="ORF">G1H10_18900</name>
</gene>
<evidence type="ECO:0000256" key="2">
    <source>
        <dbReference type="ARBA" id="ARBA00008814"/>
    </source>
</evidence>
<dbReference type="AlphaFoldDB" id="A0A6L9SAG1"/>
<reference evidence="8 9" key="1">
    <citation type="submission" date="2020-02" db="EMBL/GenBank/DDBJ databases">
        <authorList>
            <person name="Li X.-J."/>
            <person name="Han X.-M."/>
        </authorList>
    </citation>
    <scope>NUCLEOTIDE SEQUENCE [LARGE SCALE GENOMIC DNA]</scope>
    <source>
        <strain evidence="8 9">CCTCC AB 2017055</strain>
    </source>
</reference>
<evidence type="ECO:0000313" key="8">
    <source>
        <dbReference type="EMBL" id="NEE02246.1"/>
    </source>
</evidence>
<dbReference type="PROSITE" id="PS50983">
    <property type="entry name" value="FE_B12_PBP"/>
    <property type="match status" value="1"/>
</dbReference>
<evidence type="ECO:0000256" key="4">
    <source>
        <dbReference type="ARBA" id="ARBA00022729"/>
    </source>
</evidence>
<accession>A0A6L9SAG1</accession>
<dbReference type="RefSeq" id="WP_163740624.1">
    <property type="nucleotide sequence ID" value="NZ_JAAGOA010000013.1"/>
</dbReference>
<dbReference type="Gene3D" id="3.40.50.1980">
    <property type="entry name" value="Nitrogenase molybdenum iron protein domain"/>
    <property type="match status" value="2"/>
</dbReference>
<keyword evidence="3" id="KW-0813">Transport</keyword>
<organism evidence="8 9">
    <name type="scientific">Phytoactinopolyspora halotolerans</name>
    <dbReference type="NCBI Taxonomy" id="1981512"/>
    <lineage>
        <taxon>Bacteria</taxon>
        <taxon>Bacillati</taxon>
        <taxon>Actinomycetota</taxon>
        <taxon>Actinomycetes</taxon>
        <taxon>Jiangellales</taxon>
        <taxon>Jiangellaceae</taxon>
        <taxon>Phytoactinopolyspora</taxon>
    </lineage>
</organism>
<feature type="compositionally biased region" description="Acidic residues" evidence="5">
    <location>
        <begin position="87"/>
        <end position="99"/>
    </location>
</feature>
<feature type="compositionally biased region" description="Acidic residues" evidence="5">
    <location>
        <begin position="65"/>
        <end position="80"/>
    </location>
</feature>
<dbReference type="PANTHER" id="PTHR30532:SF25">
    <property type="entry name" value="IRON(III) DICITRATE-BINDING PERIPLASMIC PROTEIN"/>
    <property type="match status" value="1"/>
</dbReference>
<feature type="domain" description="Fe/B12 periplasmic-binding" evidence="7">
    <location>
        <begin position="120"/>
        <end position="387"/>
    </location>
</feature>
<evidence type="ECO:0000259" key="7">
    <source>
        <dbReference type="PROSITE" id="PS50983"/>
    </source>
</evidence>
<comment type="similarity">
    <text evidence="2">Belongs to the bacterial solute-binding protein 8 family.</text>
</comment>
<evidence type="ECO:0000313" key="9">
    <source>
        <dbReference type="Proteomes" id="UP000475214"/>
    </source>
</evidence>
<evidence type="ECO:0000256" key="5">
    <source>
        <dbReference type="SAM" id="MobiDB-lite"/>
    </source>
</evidence>
<dbReference type="CDD" id="cd01146">
    <property type="entry name" value="FhuD"/>
    <property type="match status" value="1"/>
</dbReference>
<dbReference type="GO" id="GO:0030288">
    <property type="term" value="C:outer membrane-bounded periplasmic space"/>
    <property type="evidence" value="ECO:0007669"/>
    <property type="project" value="TreeGrafter"/>
</dbReference>
<comment type="subcellular location">
    <subcellularLocation>
        <location evidence="1">Cell envelope</location>
    </subcellularLocation>
</comment>
<dbReference type="InterPro" id="IPR002491">
    <property type="entry name" value="ABC_transptr_periplasmic_BD"/>
</dbReference>
<dbReference type="InterPro" id="IPR051313">
    <property type="entry name" value="Bact_iron-sidero_bind"/>
</dbReference>
<comment type="caution">
    <text evidence="8">The sequence shown here is derived from an EMBL/GenBank/DDBJ whole genome shotgun (WGS) entry which is preliminary data.</text>
</comment>
<keyword evidence="6" id="KW-0472">Membrane</keyword>
<dbReference type="PANTHER" id="PTHR30532">
    <property type="entry name" value="IRON III DICITRATE-BINDING PERIPLASMIC PROTEIN"/>
    <property type="match status" value="1"/>
</dbReference>
<sequence length="387" mass="40794">MVAQDASRNGQMLVHADGEAHGGSPRAMTPARWRMAGWRRRRSGVAVAAVLAMGLVLAACGGDDSGDGANDDGTSNDDGADGAADGDVSDAEQGADDAADGTVSVEHVLGEAEVPAAPERVVALDPYASLPTALAAGADVVGTSYQPFGDPFPPYVDASNDEIEDVGWLTELNVERIATLDPDVIVGLESMVEPHYDQLQQIAPTVALPLDSTEWKETLATVGSAIGRSEQVAQSLESYAERAADLAAQLDESGASDEPVSLLNIRAVDDLRVYTESCATEVLGDLGMTMHLAEETPEDGNRVDLSLERLTDADAATMFYFVGSTGTDPEDAQATFAEVAESPLWDSMTVVEQGDAHEVDSEWWFNCGSVEAAELILDDVESYLVEQ</sequence>
<evidence type="ECO:0000256" key="6">
    <source>
        <dbReference type="SAM" id="Phobius"/>
    </source>
</evidence>
<dbReference type="EMBL" id="JAAGOA010000013">
    <property type="protein sequence ID" value="NEE02246.1"/>
    <property type="molecule type" value="Genomic_DNA"/>
</dbReference>
<keyword evidence="6" id="KW-0812">Transmembrane</keyword>
<protein>
    <submittedName>
        <fullName evidence="8">Iron-siderophore ABC transporter substrate-binding protein</fullName>
    </submittedName>
</protein>
<name>A0A6L9SAG1_9ACTN</name>
<feature type="transmembrane region" description="Helical" evidence="6">
    <location>
        <begin position="42"/>
        <end position="59"/>
    </location>
</feature>
<dbReference type="Proteomes" id="UP000475214">
    <property type="component" value="Unassembled WGS sequence"/>
</dbReference>
<feature type="compositionally biased region" description="Polar residues" evidence="5">
    <location>
        <begin position="1"/>
        <end position="10"/>
    </location>
</feature>